<evidence type="ECO:0000313" key="5">
    <source>
        <dbReference type="Proteomes" id="UP000053766"/>
    </source>
</evidence>
<dbReference type="GO" id="GO:0007168">
    <property type="term" value="P:receptor guanylyl cyclase signaling pathway"/>
    <property type="evidence" value="ECO:0007669"/>
    <property type="project" value="TreeGrafter"/>
</dbReference>
<dbReference type="InterPro" id="IPR028082">
    <property type="entry name" value="Peripla_BP_I"/>
</dbReference>
<dbReference type="SUPFAM" id="SSF53822">
    <property type="entry name" value="Periplasmic binding protein-like I"/>
    <property type="match status" value="1"/>
</dbReference>
<keyword evidence="5" id="KW-1185">Reference proteome</keyword>
<keyword evidence="3" id="KW-1133">Transmembrane helix</keyword>
<dbReference type="GO" id="GO:0001653">
    <property type="term" value="F:peptide receptor activity"/>
    <property type="evidence" value="ECO:0007669"/>
    <property type="project" value="TreeGrafter"/>
</dbReference>
<sequence>MFEGAHGSVHMGSNGVRIPTFYVDGLNGFGKQELYGTVIVENQNGVSLIYEPLYTNETLLWWSRGGIRPLDEPLCGFSGKQCPIRFFEENLAWIIPGIVSMALIIFLRRKQIDYLNSLWQIPFTALESISSEKNKESRRSLQSGTSSALNKVDVENLSQKKNYQFYTYQGECLAAMKHEIMPRLTALDFNEIRQ</sequence>
<dbReference type="GO" id="GO:0005886">
    <property type="term" value="C:plasma membrane"/>
    <property type="evidence" value="ECO:0007669"/>
    <property type="project" value="TreeGrafter"/>
</dbReference>
<evidence type="ECO:0000256" key="3">
    <source>
        <dbReference type="SAM" id="Phobius"/>
    </source>
</evidence>
<keyword evidence="3" id="KW-0472">Membrane</keyword>
<dbReference type="Proteomes" id="UP000053766">
    <property type="component" value="Unassembled WGS sequence"/>
</dbReference>
<reference evidence="4 5" key="1">
    <citation type="submission" date="2013-11" db="EMBL/GenBank/DDBJ databases">
        <title>Draft genome of the bovine lungworm Dictyocaulus viviparus.</title>
        <authorList>
            <person name="Mitreva M."/>
        </authorList>
    </citation>
    <scope>NUCLEOTIDE SEQUENCE [LARGE SCALE GENOMIC DNA]</scope>
    <source>
        <strain evidence="4 5">HannoverDv2000</strain>
    </source>
</reference>
<feature type="transmembrane region" description="Helical" evidence="3">
    <location>
        <begin position="90"/>
        <end position="107"/>
    </location>
</feature>
<reference evidence="5" key="2">
    <citation type="journal article" date="2016" name="Sci. Rep.">
        <title>Dictyocaulus viviparus genome, variome and transcriptome elucidate lungworm biology and support future intervention.</title>
        <authorList>
            <person name="McNulty S.N."/>
            <person name="Strube C."/>
            <person name="Rosa B.A."/>
            <person name="Martin J.C."/>
            <person name="Tyagi R."/>
            <person name="Choi Y.J."/>
            <person name="Wang Q."/>
            <person name="Hallsworth Pepin K."/>
            <person name="Zhang X."/>
            <person name="Ozersky P."/>
            <person name="Wilson R.K."/>
            <person name="Sternberg P.W."/>
            <person name="Gasser R.B."/>
            <person name="Mitreva M."/>
        </authorList>
    </citation>
    <scope>NUCLEOTIDE SEQUENCE [LARGE SCALE GENOMIC DNA]</scope>
    <source>
        <strain evidence="5">HannoverDv2000</strain>
    </source>
</reference>
<dbReference type="GO" id="GO:0004016">
    <property type="term" value="F:adenylate cyclase activity"/>
    <property type="evidence" value="ECO:0007669"/>
    <property type="project" value="TreeGrafter"/>
</dbReference>
<evidence type="ECO:0000256" key="1">
    <source>
        <dbReference type="ARBA" id="ARBA00022741"/>
    </source>
</evidence>
<dbReference type="EMBL" id="KN717031">
    <property type="protein sequence ID" value="KJH40740.1"/>
    <property type="molecule type" value="Genomic_DNA"/>
</dbReference>
<dbReference type="GO" id="GO:0004383">
    <property type="term" value="F:guanylate cyclase activity"/>
    <property type="evidence" value="ECO:0007669"/>
    <property type="project" value="TreeGrafter"/>
</dbReference>
<evidence type="ECO:0000256" key="2">
    <source>
        <dbReference type="ARBA" id="ARBA00023239"/>
    </source>
</evidence>
<name>A0A0D8X856_DICVI</name>
<accession>A0A0D8X856</accession>
<dbReference type="AlphaFoldDB" id="A0A0D8X856"/>
<feature type="non-terminal residue" evidence="4">
    <location>
        <position position="194"/>
    </location>
</feature>
<organism evidence="4 5">
    <name type="scientific">Dictyocaulus viviparus</name>
    <name type="common">Bovine lungworm</name>
    <dbReference type="NCBI Taxonomy" id="29172"/>
    <lineage>
        <taxon>Eukaryota</taxon>
        <taxon>Metazoa</taxon>
        <taxon>Ecdysozoa</taxon>
        <taxon>Nematoda</taxon>
        <taxon>Chromadorea</taxon>
        <taxon>Rhabditida</taxon>
        <taxon>Rhabditina</taxon>
        <taxon>Rhabditomorpha</taxon>
        <taxon>Strongyloidea</taxon>
        <taxon>Metastrongylidae</taxon>
        <taxon>Dictyocaulus</taxon>
    </lineage>
</organism>
<keyword evidence="1" id="KW-0547">Nucleotide-binding</keyword>
<dbReference type="InterPro" id="IPR050401">
    <property type="entry name" value="Cyclic_nucleotide_synthase"/>
</dbReference>
<dbReference type="OrthoDB" id="5866288at2759"/>
<gene>
    <name evidence="4" type="ORF">DICVIV_13302</name>
</gene>
<keyword evidence="2" id="KW-0456">Lyase</keyword>
<evidence type="ECO:0000313" key="4">
    <source>
        <dbReference type="EMBL" id="KJH40740.1"/>
    </source>
</evidence>
<dbReference type="PANTHER" id="PTHR11920:SF495">
    <property type="entry name" value="RECEPTOR-TYPE GUANYLATE CYCLASE GCY-7"/>
    <property type="match status" value="1"/>
</dbReference>
<protein>
    <submittedName>
        <fullName evidence="4">Uncharacterized protein</fullName>
    </submittedName>
</protein>
<dbReference type="GO" id="GO:0000166">
    <property type="term" value="F:nucleotide binding"/>
    <property type="evidence" value="ECO:0007669"/>
    <property type="project" value="UniProtKB-KW"/>
</dbReference>
<dbReference type="STRING" id="29172.A0A0D8X856"/>
<proteinExistence type="predicted"/>
<keyword evidence="3" id="KW-0812">Transmembrane</keyword>
<dbReference type="PANTHER" id="PTHR11920">
    <property type="entry name" value="GUANYLYL CYCLASE"/>
    <property type="match status" value="1"/>
</dbReference>